<keyword evidence="6" id="KW-1185">Reference proteome</keyword>
<dbReference type="Pfam" id="PF14599">
    <property type="entry name" value="zinc_ribbon_6"/>
    <property type="match status" value="1"/>
</dbReference>
<dbReference type="GO" id="GO:0016567">
    <property type="term" value="P:protein ubiquitination"/>
    <property type="evidence" value="ECO:0007669"/>
    <property type="project" value="TreeGrafter"/>
</dbReference>
<dbReference type="Gene3D" id="2.20.28.10">
    <property type="match status" value="1"/>
</dbReference>
<dbReference type="InterPro" id="IPR017921">
    <property type="entry name" value="Znf_CTCHY"/>
</dbReference>
<dbReference type="AlphaFoldDB" id="A0A6A3BPX2"/>
<keyword evidence="1" id="KW-0479">Metal-binding</keyword>
<dbReference type="Pfam" id="PF13639">
    <property type="entry name" value="zf-RING_2"/>
    <property type="match status" value="1"/>
</dbReference>
<dbReference type="SUPFAM" id="SSF57850">
    <property type="entry name" value="RING/U-box"/>
    <property type="match status" value="1"/>
</dbReference>
<dbReference type="InterPro" id="IPR037275">
    <property type="entry name" value="Znf_CTCHY_sf"/>
</dbReference>
<keyword evidence="1" id="KW-0862">Zinc</keyword>
<organism evidence="5 6">
    <name type="scientific">Hibiscus syriacus</name>
    <name type="common">Rose of Sharon</name>
    <dbReference type="NCBI Taxonomy" id="106335"/>
    <lineage>
        <taxon>Eukaryota</taxon>
        <taxon>Viridiplantae</taxon>
        <taxon>Streptophyta</taxon>
        <taxon>Embryophyta</taxon>
        <taxon>Tracheophyta</taxon>
        <taxon>Spermatophyta</taxon>
        <taxon>Magnoliopsida</taxon>
        <taxon>eudicotyledons</taxon>
        <taxon>Gunneridae</taxon>
        <taxon>Pentapetalae</taxon>
        <taxon>rosids</taxon>
        <taxon>malvids</taxon>
        <taxon>Malvales</taxon>
        <taxon>Malvaceae</taxon>
        <taxon>Malvoideae</taxon>
        <taxon>Hibiscus</taxon>
    </lineage>
</organism>
<dbReference type="SMART" id="SM00184">
    <property type="entry name" value="RING"/>
    <property type="match status" value="1"/>
</dbReference>
<accession>A0A6A3BPX2</accession>
<dbReference type="Proteomes" id="UP000436088">
    <property type="component" value="Unassembled WGS sequence"/>
</dbReference>
<gene>
    <name evidence="5" type="ORF">F3Y22_tig00109980pilonHSYRG00043</name>
</gene>
<dbReference type="GO" id="GO:0061630">
    <property type="term" value="F:ubiquitin protein ligase activity"/>
    <property type="evidence" value="ECO:0007669"/>
    <property type="project" value="TreeGrafter"/>
</dbReference>
<evidence type="ECO:0000313" key="5">
    <source>
        <dbReference type="EMBL" id="KAE8719010.1"/>
    </source>
</evidence>
<evidence type="ECO:0000313" key="6">
    <source>
        <dbReference type="Proteomes" id="UP000436088"/>
    </source>
</evidence>
<keyword evidence="1" id="KW-0863">Zinc-finger</keyword>
<feature type="domain" description="RING-type" evidence="3">
    <location>
        <begin position="133"/>
        <end position="176"/>
    </location>
</feature>
<evidence type="ECO:0000259" key="4">
    <source>
        <dbReference type="PROSITE" id="PS51270"/>
    </source>
</evidence>
<reference evidence="5" key="1">
    <citation type="submission" date="2019-09" db="EMBL/GenBank/DDBJ databases">
        <title>Draft genome information of white flower Hibiscus syriacus.</title>
        <authorList>
            <person name="Kim Y.-M."/>
        </authorList>
    </citation>
    <scope>NUCLEOTIDE SEQUENCE [LARGE SCALE GENOMIC DNA]</scope>
    <source>
        <strain evidence="5">YM2019G1</strain>
    </source>
</reference>
<dbReference type="GO" id="GO:0005634">
    <property type="term" value="C:nucleus"/>
    <property type="evidence" value="ECO:0007669"/>
    <property type="project" value="TreeGrafter"/>
</dbReference>
<dbReference type="InterPro" id="IPR013083">
    <property type="entry name" value="Znf_RING/FYVE/PHD"/>
</dbReference>
<dbReference type="PANTHER" id="PTHR21319">
    <property type="entry name" value="RING FINGER AND CHY ZINC FINGER DOMAIN-CONTAINING PROTEIN 1"/>
    <property type="match status" value="1"/>
</dbReference>
<dbReference type="PANTHER" id="PTHR21319:SF54">
    <property type="entry name" value="E3 UBIQUITIN-PROTEIN LIGASE RZFP34-LIKE"/>
    <property type="match status" value="1"/>
</dbReference>
<feature type="region of interest" description="Disordered" evidence="2">
    <location>
        <begin position="256"/>
        <end position="283"/>
    </location>
</feature>
<dbReference type="EMBL" id="VEPZ02000796">
    <property type="protein sequence ID" value="KAE8719010.1"/>
    <property type="molecule type" value="Genomic_DNA"/>
</dbReference>
<dbReference type="SUPFAM" id="SSF161245">
    <property type="entry name" value="Zinc hairpin stack"/>
    <property type="match status" value="1"/>
</dbReference>
<dbReference type="GO" id="GO:0008270">
    <property type="term" value="F:zinc ion binding"/>
    <property type="evidence" value="ECO:0007669"/>
    <property type="project" value="UniProtKB-KW"/>
</dbReference>
<comment type="caution">
    <text evidence="5">The sequence shown here is derived from an EMBL/GenBank/DDBJ whole genome shotgun (WGS) entry which is preliminary data.</text>
</comment>
<dbReference type="Gene3D" id="3.30.40.10">
    <property type="entry name" value="Zinc/RING finger domain, C3HC4 (zinc finger)"/>
    <property type="match status" value="1"/>
</dbReference>
<evidence type="ECO:0000256" key="2">
    <source>
        <dbReference type="SAM" id="MobiDB-lite"/>
    </source>
</evidence>
<dbReference type="InterPro" id="IPR039512">
    <property type="entry name" value="RCHY1_zinc-ribbon"/>
</dbReference>
<dbReference type="InterPro" id="IPR001841">
    <property type="entry name" value="Znf_RING"/>
</dbReference>
<feature type="region of interest" description="Disordered" evidence="2">
    <location>
        <begin position="224"/>
        <end position="244"/>
    </location>
</feature>
<evidence type="ECO:0000259" key="3">
    <source>
        <dbReference type="PROSITE" id="PS50089"/>
    </source>
</evidence>
<sequence length="312" mass="35284">MGNLGVLTTEEGAISGLLVAMRYSTPDIVIMNPRSSTEVAFNLALAAYYHTSPYPIVQQHCINCGVCMGEYFCSKCNFFDDDVSKNQYHCDECGICRTGGAENFFHCDKCGCCYSMMLKNSHNCVEKAMYHNCAVCFEFLFDTTKDITVLPCSHTTHLECVKEMQRHLRYSCPVCSKSFCDMSRTSERLDREIASTTMPQIYQNKMVNFHILAHKCPKCRSYNTRPTQKRRKQQQQQQQQSNQYWPRVYSCGSGASEGKNCQKAKSKGNKRQRKVTGEEHEESVEAITALAVGKALGFEFKASDAVVVERLA</sequence>
<dbReference type="GO" id="GO:0006511">
    <property type="term" value="P:ubiquitin-dependent protein catabolic process"/>
    <property type="evidence" value="ECO:0007669"/>
    <property type="project" value="TreeGrafter"/>
</dbReference>
<name>A0A6A3BPX2_HIBSY</name>
<dbReference type="PROSITE" id="PS50089">
    <property type="entry name" value="ZF_RING_2"/>
    <property type="match status" value="1"/>
</dbReference>
<proteinExistence type="predicted"/>
<feature type="domain" description="CTCHY-type" evidence="4">
    <location>
        <begin position="68"/>
        <end position="132"/>
    </location>
</feature>
<dbReference type="PROSITE" id="PS51270">
    <property type="entry name" value="ZF_CTCHY"/>
    <property type="match status" value="1"/>
</dbReference>
<feature type="compositionally biased region" description="Basic residues" evidence="2">
    <location>
        <begin position="262"/>
        <end position="274"/>
    </location>
</feature>
<evidence type="ECO:0000256" key="1">
    <source>
        <dbReference type="PROSITE-ProRule" id="PRU00175"/>
    </source>
</evidence>
<protein>
    <submittedName>
        <fullName evidence="5">PGPD14 isoform 3</fullName>
    </submittedName>
</protein>